<evidence type="ECO:0000256" key="11">
    <source>
        <dbReference type="ARBA" id="ARBA00023310"/>
    </source>
</evidence>
<evidence type="ECO:0000256" key="6">
    <source>
        <dbReference type="ARBA" id="ARBA00022781"/>
    </source>
</evidence>
<keyword evidence="6 12" id="KW-0375">Hydrogen ion transport</keyword>
<evidence type="ECO:0000256" key="1">
    <source>
        <dbReference type="ARBA" id="ARBA00004304"/>
    </source>
</evidence>
<feature type="transmembrane region" description="Helical" evidence="13">
    <location>
        <begin position="6"/>
        <end position="24"/>
    </location>
</feature>
<keyword evidence="8 12" id="KW-0406">Ion transport</keyword>
<evidence type="ECO:0000256" key="13">
    <source>
        <dbReference type="SAM" id="Phobius"/>
    </source>
</evidence>
<dbReference type="GeneID" id="3085770"/>
<name>Q645A6_9SALA</name>
<dbReference type="InterPro" id="IPR001421">
    <property type="entry name" value="ATP8_metazoa"/>
</dbReference>
<gene>
    <name evidence="14" type="primary">atp8</name>
</gene>
<evidence type="ECO:0000256" key="5">
    <source>
        <dbReference type="ARBA" id="ARBA00022692"/>
    </source>
</evidence>
<evidence type="ECO:0000256" key="9">
    <source>
        <dbReference type="ARBA" id="ARBA00023128"/>
    </source>
</evidence>
<evidence type="ECO:0000256" key="7">
    <source>
        <dbReference type="ARBA" id="ARBA00022989"/>
    </source>
</evidence>
<dbReference type="GO" id="GO:0015078">
    <property type="term" value="F:proton transmembrane transporter activity"/>
    <property type="evidence" value="ECO:0007669"/>
    <property type="project" value="InterPro"/>
</dbReference>
<dbReference type="AlphaFoldDB" id="Q645A6"/>
<dbReference type="CTD" id="4509"/>
<keyword evidence="9 12" id="KW-0496">Mitochondrion</keyword>
<evidence type="ECO:0000313" key="14">
    <source>
        <dbReference type="EMBL" id="AAU20478.1"/>
    </source>
</evidence>
<evidence type="ECO:0000256" key="8">
    <source>
        <dbReference type="ARBA" id="ARBA00023065"/>
    </source>
</evidence>
<reference evidence="14" key="1">
    <citation type="journal article" date="2004" name="Proc. Natl. Acad. Sci. U.S.A.">
        <title>Morphological homoplasy, life history evolution, and historical biogeography of plethodontid salamanders inferred from complete mitochondrial genomes.</title>
        <authorList>
            <person name="Mueller R.L."/>
            <person name="Macey J.R."/>
            <person name="Jaekel M."/>
            <person name="Wake D.B."/>
            <person name="Boore J.L."/>
        </authorList>
    </citation>
    <scope>NUCLEOTIDE SEQUENCE</scope>
</reference>
<dbReference type="GO" id="GO:0045259">
    <property type="term" value="C:proton-transporting ATP synthase complex"/>
    <property type="evidence" value="ECO:0007669"/>
    <property type="project" value="UniProtKB-KW"/>
</dbReference>
<dbReference type="Pfam" id="PF00895">
    <property type="entry name" value="ATP-synt_8"/>
    <property type="match status" value="1"/>
</dbReference>
<organism evidence="14">
    <name type="scientific">Ensatina eschscholtzii</name>
    <name type="common">common Ensatina</name>
    <dbReference type="NCBI Taxonomy" id="57550"/>
    <lineage>
        <taxon>Eukaryota</taxon>
        <taxon>Metazoa</taxon>
        <taxon>Chordata</taxon>
        <taxon>Craniata</taxon>
        <taxon>Vertebrata</taxon>
        <taxon>Euteleostomi</taxon>
        <taxon>Amphibia</taxon>
        <taxon>Batrachia</taxon>
        <taxon>Caudata</taxon>
        <taxon>Salamandroidea</taxon>
        <taxon>Plethodontidae</taxon>
        <taxon>Plethodontinae</taxon>
        <taxon>Ensatina</taxon>
    </lineage>
</organism>
<proteinExistence type="inferred from homology"/>
<keyword evidence="5 12" id="KW-0812">Transmembrane</keyword>
<keyword evidence="3 12" id="KW-0813">Transport</keyword>
<dbReference type="GO" id="GO:0031966">
    <property type="term" value="C:mitochondrial membrane"/>
    <property type="evidence" value="ECO:0007669"/>
    <property type="project" value="UniProtKB-SubCell"/>
</dbReference>
<evidence type="ECO:0000256" key="12">
    <source>
        <dbReference type="RuleBase" id="RU003661"/>
    </source>
</evidence>
<dbReference type="GO" id="GO:0015986">
    <property type="term" value="P:proton motive force-driven ATP synthesis"/>
    <property type="evidence" value="ECO:0007669"/>
    <property type="project" value="InterPro"/>
</dbReference>
<dbReference type="EMBL" id="AY728216">
    <property type="protein sequence ID" value="AAU20478.1"/>
    <property type="molecule type" value="Genomic_DNA"/>
</dbReference>
<accession>Q645A6</accession>
<evidence type="ECO:0000256" key="2">
    <source>
        <dbReference type="ARBA" id="ARBA00008892"/>
    </source>
</evidence>
<keyword evidence="7 13" id="KW-1133">Transmembrane helix</keyword>
<keyword evidence="4 12" id="KW-0138">CF(0)</keyword>
<protein>
    <recommendedName>
        <fullName evidence="12">ATP synthase complex subunit 8</fullName>
    </recommendedName>
</protein>
<evidence type="ECO:0000256" key="10">
    <source>
        <dbReference type="ARBA" id="ARBA00023136"/>
    </source>
</evidence>
<comment type="similarity">
    <text evidence="2 12">Belongs to the ATPase protein 8 family.</text>
</comment>
<keyword evidence="10 13" id="KW-0472">Membrane</keyword>
<geneLocation type="mitochondrion" evidence="14"/>
<evidence type="ECO:0000256" key="3">
    <source>
        <dbReference type="ARBA" id="ARBA00022448"/>
    </source>
</evidence>
<keyword evidence="11" id="KW-0066">ATP synthesis</keyword>
<comment type="subcellular location">
    <subcellularLocation>
        <location evidence="1 12">Mitochondrion membrane</location>
        <topology evidence="1 12">Single-pass membrane protein</topology>
    </subcellularLocation>
</comment>
<sequence>MPQLNPDPWFMTLVVYWIIYVILMSKINNFKTTKEFVMKDKNIELQSWILMW</sequence>
<dbReference type="RefSeq" id="YP_097041.1">
    <property type="nucleotide sequence ID" value="NC_006328.1"/>
</dbReference>
<evidence type="ECO:0000256" key="4">
    <source>
        <dbReference type="ARBA" id="ARBA00022547"/>
    </source>
</evidence>